<dbReference type="Proteomes" id="UP001190700">
    <property type="component" value="Unassembled WGS sequence"/>
</dbReference>
<dbReference type="InterPro" id="IPR003609">
    <property type="entry name" value="Pan_app"/>
</dbReference>
<dbReference type="PROSITE" id="PS50022">
    <property type="entry name" value="FA58C_3"/>
    <property type="match status" value="1"/>
</dbReference>
<evidence type="ECO:0000256" key="1">
    <source>
        <dbReference type="SAM" id="SignalP"/>
    </source>
</evidence>
<dbReference type="Gene3D" id="2.60.120.260">
    <property type="entry name" value="Galactose-binding domain-like"/>
    <property type="match status" value="1"/>
</dbReference>
<feature type="domain" description="Apple" evidence="3">
    <location>
        <begin position="276"/>
        <end position="355"/>
    </location>
</feature>
<sequence>MLWPAKFLSSLLIRTIFLDGGLITQVTSIQLATSSVPGGHVNYALKSLGARATASGESCFNGYCSRADQVLEEGDDTFWAEWLCATNLSRSSPVWLLVDLGQHRNISSVIVRGISDAIAYTVQVANMSSGVYSTVAVSRNQSRSLAESSWLAEHIMPSNVLVRYVKLQITSLASVYNSGTPCLLAAVSELRAQGWEPGTANSARQSSRRLHSTVQVHSTSSTCPMAYPFVYGNNYDNCCASCDSYTANGVNCNAVWSMRGNTCARNEYLACASPPCSDYNGAYALFEDYGCVGRNEHGIMLSTTLSACQEACDQKSNCVSFEFKLQTCLLSSSCTNEMKTVAENDKGWTLGVKLEAGCGALYTYQVAGCDHLQTRSECLAHRDGRSQCHGELCVWCPDGCSDLNDNRCEPKDWFERLDDEFNATLIYEIACSTVLNTRYIKGFSYMKIGGEGLQGGNELQDGNEFTMDEYDSNNDAWLNERQYTYASLADCEKLCSEQSNCVAFVDNREASPKPFCAFKTGTCMARDDQAGGGAHGHLHGAR</sequence>
<dbReference type="PROSITE" id="PS50948">
    <property type="entry name" value="PAN"/>
    <property type="match status" value="1"/>
</dbReference>
<evidence type="ECO:0000313" key="4">
    <source>
        <dbReference type="EMBL" id="KAK3237533.1"/>
    </source>
</evidence>
<evidence type="ECO:0008006" key="6">
    <source>
        <dbReference type="Google" id="ProtNLM"/>
    </source>
</evidence>
<dbReference type="InterPro" id="IPR000421">
    <property type="entry name" value="FA58C"/>
</dbReference>
<feature type="chain" id="PRO_5042107106" description="F5/8 type C domain-containing protein" evidence="1">
    <location>
        <begin position="29"/>
        <end position="542"/>
    </location>
</feature>
<gene>
    <name evidence="4" type="ORF">CYMTET_52400</name>
</gene>
<evidence type="ECO:0000259" key="2">
    <source>
        <dbReference type="PROSITE" id="PS50022"/>
    </source>
</evidence>
<dbReference type="SUPFAM" id="SSF49785">
    <property type="entry name" value="Galactose-binding domain-like"/>
    <property type="match status" value="1"/>
</dbReference>
<keyword evidence="1" id="KW-0732">Signal</keyword>
<evidence type="ECO:0000313" key="5">
    <source>
        <dbReference type="Proteomes" id="UP001190700"/>
    </source>
</evidence>
<keyword evidence="5" id="KW-1185">Reference proteome</keyword>
<dbReference type="EMBL" id="LGRX02034545">
    <property type="protein sequence ID" value="KAK3237533.1"/>
    <property type="molecule type" value="Genomic_DNA"/>
</dbReference>
<protein>
    <recommendedName>
        <fullName evidence="6">F5/8 type C domain-containing protein</fullName>
    </recommendedName>
</protein>
<accession>A0AAE0EQU5</accession>
<organism evidence="4 5">
    <name type="scientific">Cymbomonas tetramitiformis</name>
    <dbReference type="NCBI Taxonomy" id="36881"/>
    <lineage>
        <taxon>Eukaryota</taxon>
        <taxon>Viridiplantae</taxon>
        <taxon>Chlorophyta</taxon>
        <taxon>Pyramimonadophyceae</taxon>
        <taxon>Pyramimonadales</taxon>
        <taxon>Pyramimonadaceae</taxon>
        <taxon>Cymbomonas</taxon>
    </lineage>
</organism>
<name>A0AAE0EQU5_9CHLO</name>
<dbReference type="AlphaFoldDB" id="A0AAE0EQU5"/>
<feature type="signal peptide" evidence="1">
    <location>
        <begin position="1"/>
        <end position="28"/>
    </location>
</feature>
<dbReference type="InterPro" id="IPR008979">
    <property type="entry name" value="Galactose-bd-like_sf"/>
</dbReference>
<reference evidence="4 5" key="1">
    <citation type="journal article" date="2015" name="Genome Biol. Evol.">
        <title>Comparative Genomics of a Bacterivorous Green Alga Reveals Evolutionary Causalities and Consequences of Phago-Mixotrophic Mode of Nutrition.</title>
        <authorList>
            <person name="Burns J.A."/>
            <person name="Paasch A."/>
            <person name="Narechania A."/>
            <person name="Kim E."/>
        </authorList>
    </citation>
    <scope>NUCLEOTIDE SEQUENCE [LARGE SCALE GENOMIC DNA]</scope>
    <source>
        <strain evidence="4 5">PLY_AMNH</strain>
    </source>
</reference>
<proteinExistence type="predicted"/>
<feature type="domain" description="F5/8 type C" evidence="2">
    <location>
        <begin position="33"/>
        <end position="167"/>
    </location>
</feature>
<evidence type="ECO:0000259" key="3">
    <source>
        <dbReference type="PROSITE" id="PS50948"/>
    </source>
</evidence>
<comment type="caution">
    <text evidence="4">The sequence shown here is derived from an EMBL/GenBank/DDBJ whole genome shotgun (WGS) entry which is preliminary data.</text>
</comment>